<accession>A0A7D9CWL1</accession>
<dbReference type="EMBL" id="CABFWN010000001">
    <property type="protein sequence ID" value="VUG16739.1"/>
    <property type="molecule type" value="Genomic_DNA"/>
</dbReference>
<evidence type="ECO:0000256" key="5">
    <source>
        <dbReference type="SAM" id="Phobius"/>
    </source>
</evidence>
<dbReference type="InterPro" id="IPR005828">
    <property type="entry name" value="MFS_sugar_transport-like"/>
</dbReference>
<feature type="transmembrane region" description="Helical" evidence="5">
    <location>
        <begin position="373"/>
        <end position="391"/>
    </location>
</feature>
<evidence type="ECO:0000313" key="7">
    <source>
        <dbReference type="EMBL" id="VUG16739.1"/>
    </source>
</evidence>
<keyword evidence="3 5" id="KW-1133">Transmembrane helix</keyword>
<dbReference type="PROSITE" id="PS50850">
    <property type="entry name" value="MFS"/>
    <property type="match status" value="1"/>
</dbReference>
<dbReference type="InterPro" id="IPR036259">
    <property type="entry name" value="MFS_trans_sf"/>
</dbReference>
<keyword evidence="2 5" id="KW-0812">Transmembrane</keyword>
<dbReference type="SUPFAM" id="SSF103473">
    <property type="entry name" value="MFS general substrate transporter"/>
    <property type="match status" value="1"/>
</dbReference>
<proteinExistence type="predicted"/>
<dbReference type="Proteomes" id="UP000478008">
    <property type="component" value="Unassembled WGS sequence"/>
</dbReference>
<dbReference type="InterPro" id="IPR020846">
    <property type="entry name" value="MFS_dom"/>
</dbReference>
<feature type="transmembrane region" description="Helical" evidence="5">
    <location>
        <begin position="471"/>
        <end position="492"/>
    </location>
</feature>
<dbReference type="PANTHER" id="PTHR23508">
    <property type="entry name" value="CARBOXYLIC ACID TRANSPORTER PROTEIN HOMOLOG"/>
    <property type="match status" value="1"/>
</dbReference>
<dbReference type="GO" id="GO:0015355">
    <property type="term" value="F:secondary active monocarboxylate transmembrane transporter activity"/>
    <property type="evidence" value="ECO:0007669"/>
    <property type="project" value="TreeGrafter"/>
</dbReference>
<feature type="transmembrane region" description="Helical" evidence="5">
    <location>
        <begin position="196"/>
        <end position="217"/>
    </location>
</feature>
<reference evidence="7 8" key="1">
    <citation type="submission" date="2019-07" db="EMBL/GenBank/DDBJ databases">
        <authorList>
            <person name="Friedrich A."/>
            <person name="Schacherer J."/>
        </authorList>
    </citation>
    <scope>NUCLEOTIDE SEQUENCE [LARGE SCALE GENOMIC DNA]</scope>
</reference>
<gene>
    <name evidence="7" type="primary">JEN1</name>
    <name evidence="7" type="ORF">DEBR0S1_24432G</name>
</gene>
<comment type="subcellular location">
    <subcellularLocation>
        <location evidence="1">Membrane</location>
        <topology evidence="1">Multi-pass membrane protein</topology>
    </subcellularLocation>
</comment>
<protein>
    <submittedName>
        <fullName evidence="7">DEBR0S1_24432g1_1</fullName>
    </submittedName>
</protein>
<dbReference type="GO" id="GO:0005886">
    <property type="term" value="C:plasma membrane"/>
    <property type="evidence" value="ECO:0007669"/>
    <property type="project" value="TreeGrafter"/>
</dbReference>
<evidence type="ECO:0000259" key="6">
    <source>
        <dbReference type="PROSITE" id="PS50850"/>
    </source>
</evidence>
<dbReference type="AlphaFoldDB" id="A0A7D9CWL1"/>
<keyword evidence="8" id="KW-1185">Reference proteome</keyword>
<evidence type="ECO:0000313" key="8">
    <source>
        <dbReference type="Proteomes" id="UP000478008"/>
    </source>
</evidence>
<feature type="transmembrane region" description="Helical" evidence="5">
    <location>
        <begin position="164"/>
        <end position="184"/>
    </location>
</feature>
<keyword evidence="4 5" id="KW-0472">Membrane</keyword>
<evidence type="ECO:0000256" key="2">
    <source>
        <dbReference type="ARBA" id="ARBA00022692"/>
    </source>
</evidence>
<dbReference type="Pfam" id="PF00083">
    <property type="entry name" value="Sugar_tr"/>
    <property type="match status" value="1"/>
</dbReference>
<evidence type="ECO:0000256" key="1">
    <source>
        <dbReference type="ARBA" id="ARBA00004141"/>
    </source>
</evidence>
<feature type="domain" description="Major facilitator superfamily (MFS) profile" evidence="6">
    <location>
        <begin position="74"/>
        <end position="497"/>
    </location>
</feature>
<feature type="transmembrane region" description="Helical" evidence="5">
    <location>
        <begin position="139"/>
        <end position="158"/>
    </location>
</feature>
<organism evidence="7 8">
    <name type="scientific">Dekkera bruxellensis</name>
    <name type="common">Brettanomyces custersii</name>
    <dbReference type="NCBI Taxonomy" id="5007"/>
    <lineage>
        <taxon>Eukaryota</taxon>
        <taxon>Fungi</taxon>
        <taxon>Dikarya</taxon>
        <taxon>Ascomycota</taxon>
        <taxon>Saccharomycotina</taxon>
        <taxon>Pichiomycetes</taxon>
        <taxon>Pichiales</taxon>
        <taxon>Pichiaceae</taxon>
        <taxon>Brettanomyces</taxon>
    </lineage>
</organism>
<feature type="transmembrane region" description="Helical" evidence="5">
    <location>
        <begin position="229"/>
        <end position="248"/>
    </location>
</feature>
<evidence type="ECO:0000256" key="4">
    <source>
        <dbReference type="ARBA" id="ARBA00023136"/>
    </source>
</evidence>
<feature type="transmembrane region" description="Helical" evidence="5">
    <location>
        <begin position="342"/>
        <end position="361"/>
    </location>
</feature>
<sequence>MMSEQESTCTKSSVSIQNIEKTPKADVSLRSCRNYLSTRLSTLLSIPASKGKNGIKTFNLKKAIKSMSLHHWNLFWHGFWAWTVDSMDFFCVSISVSDIAKDLNTDVTSITWGITLVLMLRSVGSIIFGYCGDRWGRKWPLCVCYLLFTILEIATGFVKTLNQFLAIRSLFGIAMGGCYGLAAATSLEDAPQVSRGFLSGIFLPGYSLGYVLATAFYRGFETTQFTWKALFWFSAGPPFLLLIWRLSFGELEYFKDLYEAKQLHNQRVKEAIKARELGISTDDNEEDLREITFWSELKETFRAEWPMLIYLILMLSGTNFMSHGSQDLFPTMLKKQAKLSRNALTITNVVVNLGGCFGGIFWGQISEFLGRRLAVILCAICGGAFLYPTFFKHSEAYIIPCGFLLQFAVMGAWGIIPIHLTELTSKSSLRTMISGTAYQLGNLASSASSTIESKIGSRFPLKESGDDAYDYGKVMCIFMGCVFGYLIIVLFLGPERFHTSIKTDFMLEEEDVDSNYELDRVLSPVPRSHFEGKIRVIHKE</sequence>
<dbReference type="CDD" id="cd17316">
    <property type="entry name" value="MFS_SV2_like"/>
    <property type="match status" value="1"/>
</dbReference>
<feature type="transmembrane region" description="Helical" evidence="5">
    <location>
        <begin position="397"/>
        <end position="420"/>
    </location>
</feature>
<dbReference type="Gene3D" id="1.20.1250.20">
    <property type="entry name" value="MFS general substrate transporter like domains"/>
    <property type="match status" value="1"/>
</dbReference>
<feature type="transmembrane region" description="Helical" evidence="5">
    <location>
        <begin position="109"/>
        <end position="132"/>
    </location>
</feature>
<dbReference type="PANTHER" id="PTHR23508:SF10">
    <property type="entry name" value="CARBOXYLIC ACID TRANSPORTER PROTEIN HOMOLOG"/>
    <property type="match status" value="1"/>
</dbReference>
<evidence type="ECO:0000256" key="3">
    <source>
        <dbReference type="ARBA" id="ARBA00022989"/>
    </source>
</evidence>
<dbReference type="GO" id="GO:0035879">
    <property type="term" value="P:plasma membrane lactate transport"/>
    <property type="evidence" value="ECO:0007669"/>
    <property type="project" value="TreeGrafter"/>
</dbReference>
<feature type="transmembrane region" description="Helical" evidence="5">
    <location>
        <begin position="305"/>
        <end position="322"/>
    </location>
</feature>
<name>A0A7D9CWL1_DEKBR</name>